<reference evidence="2" key="1">
    <citation type="submission" date="2019-11" db="EMBL/GenBank/DDBJ databases">
        <title>Bipolaris sorokiniana Genome sequencing.</title>
        <authorList>
            <person name="Wang H."/>
        </authorList>
    </citation>
    <scope>NUCLEOTIDE SEQUENCE</scope>
</reference>
<sequence>MEIDATSGGGNGPRGPGGRAANRVVPEATHCRAHGRAASVTKAMERPAANGQRHRGWRSEVLGGAGGRPRTHSHASQEDRNDVPSAWGLRVTIAVAQAVGGEEAEAEAVGVLCRVDDAHPPAAPMPMPSASQPSPLSPPTLSPPPWCSGLGIDVQSSASSCSSPATAAFAPYLRCTRAACSSIVIGHRSWPPLADTYSKCLTLPWATCRGRQQLNGRGGTIFFFTHGERARRDGGYRHQAAIRGLCVLMPTITITKAKKRSARKHRLLLRATITAFGSCTRAQSQCHALVWRRLFAAWIAGPHLRPLQAQRPSQPATAGMPKRGREAGLHEERRAIRGSLWSQAQTAVPDGVHWLGASWKCIRSLQCVHNHCSTPASGVMSVGTHTCNEPLLQAHPSDGDGRPTTYKAPSRLLGLANCLDDTPPTHHRFLPCLALPCPLPSPPSPPPLHHPSLSPSSSSSSSSSSTTPSHLLTSHRCRRCSLQHSDPSQADVRIKSRLSRHPQAAQQLDPTLALSPGLAQLQTISVLPLLARLICLAQRRQIPAAVSDIKRLAACLFLSHTHPVCNPRLWFWLALRNWAWLGFNLCFLCAIHHNIPDPSNVVLPSRPRIAGSIDLAPACS</sequence>
<dbReference type="EMBL" id="WNKQ01000010">
    <property type="protein sequence ID" value="KAF5848650.1"/>
    <property type="molecule type" value="Genomic_DNA"/>
</dbReference>
<evidence type="ECO:0000256" key="1">
    <source>
        <dbReference type="SAM" id="MobiDB-lite"/>
    </source>
</evidence>
<dbReference type="Proteomes" id="UP000624244">
    <property type="component" value="Unassembled WGS sequence"/>
</dbReference>
<proteinExistence type="predicted"/>
<organism evidence="2 3">
    <name type="scientific">Cochliobolus sativus</name>
    <name type="common">Common root rot and spot blotch fungus</name>
    <name type="synonym">Bipolaris sorokiniana</name>
    <dbReference type="NCBI Taxonomy" id="45130"/>
    <lineage>
        <taxon>Eukaryota</taxon>
        <taxon>Fungi</taxon>
        <taxon>Dikarya</taxon>
        <taxon>Ascomycota</taxon>
        <taxon>Pezizomycotina</taxon>
        <taxon>Dothideomycetes</taxon>
        <taxon>Pleosporomycetidae</taxon>
        <taxon>Pleosporales</taxon>
        <taxon>Pleosporineae</taxon>
        <taxon>Pleosporaceae</taxon>
        <taxon>Bipolaris</taxon>
    </lineage>
</organism>
<protein>
    <submittedName>
        <fullName evidence="2">Uncharacterized protein</fullName>
    </submittedName>
</protein>
<gene>
    <name evidence="2" type="ORF">GGP41_009726</name>
</gene>
<feature type="region of interest" description="Disordered" evidence="1">
    <location>
        <begin position="45"/>
        <end position="82"/>
    </location>
</feature>
<evidence type="ECO:0000313" key="3">
    <source>
        <dbReference type="Proteomes" id="UP000624244"/>
    </source>
</evidence>
<feature type="region of interest" description="Disordered" evidence="1">
    <location>
        <begin position="443"/>
        <end position="471"/>
    </location>
</feature>
<dbReference type="AlphaFoldDB" id="A0A8H5ZG93"/>
<name>A0A8H5ZG93_COCSA</name>
<feature type="region of interest" description="Disordered" evidence="1">
    <location>
        <begin position="1"/>
        <end position="22"/>
    </location>
</feature>
<feature type="compositionally biased region" description="Low complexity" evidence="1">
    <location>
        <begin position="450"/>
        <end position="471"/>
    </location>
</feature>
<comment type="caution">
    <text evidence="2">The sequence shown here is derived from an EMBL/GenBank/DDBJ whole genome shotgun (WGS) entry which is preliminary data.</text>
</comment>
<accession>A0A8H5ZG93</accession>
<evidence type="ECO:0000313" key="2">
    <source>
        <dbReference type="EMBL" id="KAF5848650.1"/>
    </source>
</evidence>
<feature type="compositionally biased region" description="Gly residues" evidence="1">
    <location>
        <begin position="7"/>
        <end position="18"/>
    </location>
</feature>
<feature type="region of interest" description="Disordered" evidence="1">
    <location>
        <begin position="120"/>
        <end position="141"/>
    </location>
</feature>